<dbReference type="InterPro" id="IPR030395">
    <property type="entry name" value="GP_PDE_dom"/>
</dbReference>
<dbReference type="AlphaFoldDB" id="A0AAU7ANV0"/>
<reference evidence="2" key="1">
    <citation type="submission" date="2022-12" db="EMBL/GenBank/DDBJ databases">
        <title>Paraconexibacter alkalitolerans sp. nov. and Baekduia alba sp. nov., isolated from soil and emended description of the genera Paraconexibacter (Chun et al., 2020) and Baekduia (An et al., 2020).</title>
        <authorList>
            <person name="Vieira S."/>
            <person name="Huber K.J."/>
            <person name="Geppert A."/>
            <person name="Wolf J."/>
            <person name="Neumann-Schaal M."/>
            <person name="Muesken M."/>
            <person name="Overmann J."/>
        </authorList>
    </citation>
    <scope>NUCLEOTIDE SEQUENCE</scope>
    <source>
        <strain evidence="2">AEG42_29</strain>
    </source>
</reference>
<dbReference type="GO" id="GO:0006629">
    <property type="term" value="P:lipid metabolic process"/>
    <property type="evidence" value="ECO:0007669"/>
    <property type="project" value="InterPro"/>
</dbReference>
<gene>
    <name evidence="2" type="ORF">DSM112329_00138</name>
</gene>
<accession>A0AAU7ANV0</accession>
<dbReference type="EMBL" id="CP114014">
    <property type="protein sequence ID" value="XAY03325.1"/>
    <property type="molecule type" value="Genomic_DNA"/>
</dbReference>
<dbReference type="Pfam" id="PF03009">
    <property type="entry name" value="GDPD"/>
    <property type="match status" value="1"/>
</dbReference>
<organism evidence="2">
    <name type="scientific">Paraconexibacter sp. AEG42_29</name>
    <dbReference type="NCBI Taxonomy" id="2997339"/>
    <lineage>
        <taxon>Bacteria</taxon>
        <taxon>Bacillati</taxon>
        <taxon>Actinomycetota</taxon>
        <taxon>Thermoleophilia</taxon>
        <taxon>Solirubrobacterales</taxon>
        <taxon>Paraconexibacteraceae</taxon>
        <taxon>Paraconexibacter</taxon>
    </lineage>
</organism>
<dbReference type="Gene3D" id="3.20.20.190">
    <property type="entry name" value="Phosphatidylinositol (PI) phosphodiesterase"/>
    <property type="match status" value="1"/>
</dbReference>
<dbReference type="GO" id="GO:0008081">
    <property type="term" value="F:phosphoric diester hydrolase activity"/>
    <property type="evidence" value="ECO:0007669"/>
    <property type="project" value="InterPro"/>
</dbReference>
<dbReference type="InterPro" id="IPR017946">
    <property type="entry name" value="PLC-like_Pdiesterase_TIM-brl"/>
</dbReference>
<dbReference type="SUPFAM" id="SSF51695">
    <property type="entry name" value="PLC-like phosphodiesterases"/>
    <property type="match status" value="1"/>
</dbReference>
<sequence length="238" mass="25078">MTALVVAHRGASAGHVDNSLEAFEGAIVAGADAIEFDVRRTADDQLITFHDGHVRRKPVADLTRAQIGAMTGHTPPLLAEVIDLARGRIGLDVELKEAGYVDRVLAALGDADPDADPAQPLIVTSFLDAVAAEVKERAPQVRTGLLVGTDRPGPHPVRTRLSELSPVARARACGADAVGMHLLIASLGALERTHAAGLGAFVWTVNREDGLRRFLADPRVEAVITDVPARALAVRAAI</sequence>
<evidence type="ECO:0000313" key="2">
    <source>
        <dbReference type="EMBL" id="XAY03325.1"/>
    </source>
</evidence>
<dbReference type="PANTHER" id="PTHR46211:SF1">
    <property type="entry name" value="GLYCEROPHOSPHODIESTER PHOSPHODIESTERASE, CYTOPLASMIC"/>
    <property type="match status" value="1"/>
</dbReference>
<dbReference type="PANTHER" id="PTHR46211">
    <property type="entry name" value="GLYCEROPHOSPHORYL DIESTER PHOSPHODIESTERASE"/>
    <property type="match status" value="1"/>
</dbReference>
<dbReference type="PROSITE" id="PS51704">
    <property type="entry name" value="GP_PDE"/>
    <property type="match status" value="1"/>
</dbReference>
<protein>
    <submittedName>
        <fullName evidence="2">Tail fiber protein</fullName>
    </submittedName>
</protein>
<feature type="domain" description="GP-PDE" evidence="1">
    <location>
        <begin position="3"/>
        <end position="235"/>
    </location>
</feature>
<name>A0AAU7ANV0_9ACTN</name>
<dbReference type="CDD" id="cd08556">
    <property type="entry name" value="GDPD"/>
    <property type="match status" value="1"/>
</dbReference>
<dbReference type="KEGG" id="parq:DSM112329_00138"/>
<proteinExistence type="predicted"/>
<dbReference type="RefSeq" id="WP_354699880.1">
    <property type="nucleotide sequence ID" value="NZ_CP114014.1"/>
</dbReference>
<evidence type="ECO:0000259" key="1">
    <source>
        <dbReference type="PROSITE" id="PS51704"/>
    </source>
</evidence>